<dbReference type="Proteomes" id="UP000000702">
    <property type="component" value="Unassembled WGS sequence"/>
</dbReference>
<reference evidence="3" key="1">
    <citation type="submission" date="2011-07" db="EMBL/GenBank/DDBJ databases">
        <title>Divergent evolution of antigenic variation in African trypanosomes.</title>
        <authorList>
            <person name="Jackson A.P."/>
            <person name="Berry A."/>
            <person name="Allison H.C."/>
            <person name="Burton P."/>
            <person name="Anderson J."/>
            <person name="Aslett M."/>
            <person name="Brown R."/>
            <person name="Corton N."/>
            <person name="Harris D."/>
            <person name="Hauser H."/>
            <person name="Gamble J."/>
            <person name="Gilderthorp R."/>
            <person name="McQuillan J."/>
            <person name="Quail M.A."/>
            <person name="Sanders M."/>
            <person name="Van Tonder A."/>
            <person name="Ginger M.L."/>
            <person name="Donelson J.E."/>
            <person name="Field M.C."/>
            <person name="Barry J.D."/>
            <person name="Berriman M."/>
            <person name="Hertz-Fowler C."/>
        </authorList>
    </citation>
    <scope>NUCLEOTIDE SEQUENCE [LARGE SCALE GENOMIC DNA]</scope>
    <source>
        <strain evidence="3">IL3000</strain>
    </source>
</reference>
<feature type="region of interest" description="Disordered" evidence="1">
    <location>
        <begin position="1"/>
        <end position="34"/>
    </location>
</feature>
<organism evidence="2 3">
    <name type="scientific">Trypanosoma congolense (strain IL3000)</name>
    <dbReference type="NCBI Taxonomy" id="1068625"/>
    <lineage>
        <taxon>Eukaryota</taxon>
        <taxon>Discoba</taxon>
        <taxon>Euglenozoa</taxon>
        <taxon>Kinetoplastea</taxon>
        <taxon>Metakinetoplastina</taxon>
        <taxon>Trypanosomatida</taxon>
        <taxon>Trypanosomatidae</taxon>
        <taxon>Trypanosoma</taxon>
        <taxon>Nannomonas</taxon>
    </lineage>
</organism>
<dbReference type="EMBL" id="CAEQ01002496">
    <property type="protein sequence ID" value="CCD16924.1"/>
    <property type="molecule type" value="Genomic_DNA"/>
</dbReference>
<name>F9WHX9_TRYCI</name>
<dbReference type="AlphaFoldDB" id="F9WHX9"/>
<protein>
    <submittedName>
        <fullName evidence="2">WGS project CAEQ00000000 data, annotated contig 704</fullName>
    </submittedName>
</protein>
<evidence type="ECO:0000313" key="3">
    <source>
        <dbReference type="Proteomes" id="UP000000702"/>
    </source>
</evidence>
<reference evidence="2 3" key="2">
    <citation type="journal article" date="2012" name="Proc. Natl. Acad. Sci. U.S.A.">
        <title>Antigenic diversity is generated by distinct evolutionary mechanisms in African trypanosome species.</title>
        <authorList>
            <person name="Jackson A.P."/>
            <person name="Berry A."/>
            <person name="Aslett M."/>
            <person name="Allison H.C."/>
            <person name="Burton P."/>
            <person name="Vavrova-Anderson J."/>
            <person name="Brown R."/>
            <person name="Browne H."/>
            <person name="Corton N."/>
            <person name="Hauser H."/>
            <person name="Gamble J."/>
            <person name="Gilderthorp R."/>
            <person name="Marcello L."/>
            <person name="McQuillan J."/>
            <person name="Otto T.D."/>
            <person name="Quail M.A."/>
            <person name="Sanders M.J."/>
            <person name="van Tonder A."/>
            <person name="Ginger M.L."/>
            <person name="Field M.C."/>
            <person name="Barry J.D."/>
            <person name="Hertz-Fowler C."/>
            <person name="Berriman M."/>
        </authorList>
    </citation>
    <scope>NUCLEOTIDE SEQUENCE [LARGE SCALE GENOMIC DNA]</scope>
    <source>
        <strain evidence="2 3">IL3000</strain>
    </source>
</reference>
<comment type="caution">
    <text evidence="2">The sequence shown here is derived from an EMBL/GenBank/DDBJ whole genome shotgun (WGS) entry which is preliminary data.</text>
</comment>
<accession>F9WHX9</accession>
<gene>
    <name evidence="2" type="ORF">TCIL3000_0_18070</name>
</gene>
<evidence type="ECO:0000256" key="1">
    <source>
        <dbReference type="SAM" id="MobiDB-lite"/>
    </source>
</evidence>
<feature type="compositionally biased region" description="Polar residues" evidence="1">
    <location>
        <begin position="1"/>
        <end position="13"/>
    </location>
</feature>
<proteinExistence type="predicted"/>
<sequence>MQKQRNGVDSVASNPVVDGRTSQHPPVDMRPVAGNMLRPYDTAATPKVENSCSSLMSKNGRDYNIRKENRSEATSTLKAGKYIINVDRIEGVDVSTSCEGFTVSFEDYKIVPGNGSCHPEVVGHKIYRSLIIKREGVKSFLIALARTVELLLMQDGEEHLLILQLLYRGRPFAWTSVNILCDGSWVGMLRKPPVDMAAAMDGAPADPSGPSIRGNVAPGYSDVIQEAETYLASADTNGLAKEGPAGAEVAGGPIIQTRREITSIASVAAGTGDKPLGISPQHLTGTSKPAVKKQKLNVTPLTLECDADGCIIVPDDYKSGTPSPEHCAGEGRQSPLPAGVLFGLRTLNDRLSPRVISRQEGVDCVVNLKLRSVIGLPLNAICTRVLLYVVGYISGRTLEIQNDISDPSLFMRPPNVISHQKEGGGSIVQTFDIELEQIIVAEKTHVIVIIEYATDSKSVPIAFGHASLPIHIKATEGNFLTRIRLGDPRQPEVRALDAEGSLNPAFFSGWSNNASNYTQMEVEERLNAAALYKRLLLPVSTSAVCHACSFVSWSINGGLTDPYFEYPGEPPLSEEEAKLHAAREAVAEAKIPHRAASAGLLKVFGWYPACVFSNFTDIVPYDPKRGFFICTEAVHGVGAEKALYFVVTTIDTDKCSYVACTKHLRWSSDIGVPHFNDPAKLINDVEADPNVVAQKYLLKVTNLETIKKYGDKHLLVEVVGWSLLKLFPENGVLRGGRYAVALFEGTPPPQLLDGEVKSHSLEKVFNYWFARGEIQYCSPPASVVVSAGDPHLVMQLSVDHPGRPQPQKLMATPLHEDVMPCVGTEGSVGYQQSQILNDMGVTVEQAEEAVGAAVSSFLQRTIKRKCQSYADMNIRVVE</sequence>
<dbReference type="OMA" id="FICTEAV"/>
<evidence type="ECO:0000313" key="2">
    <source>
        <dbReference type="EMBL" id="CCD16924.1"/>
    </source>
</evidence>
<keyword evidence="3" id="KW-1185">Reference proteome</keyword>